<keyword evidence="1" id="KW-0812">Transmembrane</keyword>
<feature type="transmembrane region" description="Helical" evidence="1">
    <location>
        <begin position="132"/>
        <end position="149"/>
    </location>
</feature>
<sequence length="237" mass="27122">MTFTLQFRLFIYLVLGFIAATVIGTVTHECGHIAVAKMLGYKTKLHYASMNTLEREKDKEFEQFYEDNKEKILSPSPLYAEEKAAFNEYMHEEQSKSMLIFTGGPIQTMLTGTIGFLLLWFNRKNIGDKLTLLQWIFVLLTFFWSRQIFNMLTGTVLYFKRGKWVITGDEAILSYHYNLPTETINAVTAIIATVILLITVFKLIPKQQRLTFITSGIIGATIGGLLWLKYLGPIILP</sequence>
<dbReference type="OrthoDB" id="1252259at2"/>
<reference evidence="2 3" key="1">
    <citation type="submission" date="2019-12" db="EMBL/GenBank/DDBJ databases">
        <authorList>
            <person name="Sun J.-Q."/>
        </authorList>
    </citation>
    <scope>NUCLEOTIDE SEQUENCE [LARGE SCALE GENOMIC DNA]</scope>
    <source>
        <strain evidence="2 3">JCM 17928</strain>
    </source>
</reference>
<organism evidence="2 3">
    <name type="scientific">Flavobacterium rakeshii</name>
    <dbReference type="NCBI Taxonomy" id="1038845"/>
    <lineage>
        <taxon>Bacteria</taxon>
        <taxon>Pseudomonadati</taxon>
        <taxon>Bacteroidota</taxon>
        <taxon>Flavobacteriia</taxon>
        <taxon>Flavobacteriales</taxon>
        <taxon>Flavobacteriaceae</taxon>
        <taxon>Flavobacterium</taxon>
    </lineage>
</organism>
<keyword evidence="1" id="KW-1133">Transmembrane helix</keyword>
<evidence type="ECO:0000313" key="3">
    <source>
        <dbReference type="Proteomes" id="UP000433945"/>
    </source>
</evidence>
<dbReference type="RefSeq" id="WP_157482470.1">
    <property type="nucleotide sequence ID" value="NZ_WOWP01000021.1"/>
</dbReference>
<evidence type="ECO:0000313" key="2">
    <source>
        <dbReference type="EMBL" id="MUV03459.1"/>
    </source>
</evidence>
<name>A0A6N8H9Y5_9FLAO</name>
<feature type="transmembrane region" description="Helical" evidence="1">
    <location>
        <begin position="183"/>
        <end position="203"/>
    </location>
</feature>
<dbReference type="EMBL" id="WOWP01000021">
    <property type="protein sequence ID" value="MUV03459.1"/>
    <property type="molecule type" value="Genomic_DNA"/>
</dbReference>
<dbReference type="AlphaFoldDB" id="A0A6N8H9Y5"/>
<feature type="transmembrane region" description="Helical" evidence="1">
    <location>
        <begin position="98"/>
        <end position="120"/>
    </location>
</feature>
<evidence type="ECO:0000256" key="1">
    <source>
        <dbReference type="SAM" id="Phobius"/>
    </source>
</evidence>
<dbReference type="Proteomes" id="UP000433945">
    <property type="component" value="Unassembled WGS sequence"/>
</dbReference>
<proteinExistence type="predicted"/>
<keyword evidence="1" id="KW-0472">Membrane</keyword>
<keyword evidence="3" id="KW-1185">Reference proteome</keyword>
<feature type="transmembrane region" description="Helical" evidence="1">
    <location>
        <begin position="9"/>
        <end position="28"/>
    </location>
</feature>
<protein>
    <submittedName>
        <fullName evidence="2">Uncharacterized protein</fullName>
    </submittedName>
</protein>
<comment type="caution">
    <text evidence="2">The sequence shown here is derived from an EMBL/GenBank/DDBJ whole genome shotgun (WGS) entry which is preliminary data.</text>
</comment>
<gene>
    <name evidence="2" type="ORF">GN157_07035</name>
</gene>
<accession>A0A6N8H9Y5</accession>
<feature type="transmembrane region" description="Helical" evidence="1">
    <location>
        <begin position="210"/>
        <end position="228"/>
    </location>
</feature>